<organism evidence="2 3">
    <name type="scientific">Halalkalibacter suaedae</name>
    <dbReference type="NCBI Taxonomy" id="2822140"/>
    <lineage>
        <taxon>Bacteria</taxon>
        <taxon>Bacillati</taxon>
        <taxon>Bacillota</taxon>
        <taxon>Bacilli</taxon>
        <taxon>Bacillales</taxon>
        <taxon>Bacillaceae</taxon>
        <taxon>Halalkalibacter</taxon>
    </lineage>
</organism>
<keyword evidence="3" id="KW-1185">Reference proteome</keyword>
<reference evidence="2" key="1">
    <citation type="submission" date="2021-03" db="EMBL/GenBank/DDBJ databases">
        <title>Bacillus suaedae sp. nov., isolated from Suaeda aralocaspica.</title>
        <authorList>
            <person name="Lei R.F.R."/>
        </authorList>
    </citation>
    <scope>NUCLEOTIDE SEQUENCE</scope>
    <source>
        <strain evidence="2">YZJH907-2</strain>
    </source>
</reference>
<feature type="signal peptide" evidence="1">
    <location>
        <begin position="1"/>
        <end position="22"/>
    </location>
</feature>
<feature type="chain" id="PRO_5038669863" description="Lipoprotein" evidence="1">
    <location>
        <begin position="23"/>
        <end position="165"/>
    </location>
</feature>
<sequence>MKKRVTALLLVCSLFFMGACQNESTSDNQVNAKESTQEEQKYLFESETVKVIETNGWKENETQSVEGNLVFENDHVKAIISEVSNEKSLEEIKAELIASLGSVEPIDDSDQHFSVKSLRKESIRTDVYLNRGEEYTGIIIFMTRNDDYEQNKSAIEKFKSHVEFN</sequence>
<evidence type="ECO:0008006" key="4">
    <source>
        <dbReference type="Google" id="ProtNLM"/>
    </source>
</evidence>
<proteinExistence type="predicted"/>
<dbReference type="PROSITE" id="PS51257">
    <property type="entry name" value="PROKAR_LIPOPROTEIN"/>
    <property type="match status" value="1"/>
</dbReference>
<protein>
    <recommendedName>
        <fullName evidence="4">Lipoprotein</fullName>
    </recommendedName>
</protein>
<comment type="caution">
    <text evidence="2">The sequence shown here is derived from an EMBL/GenBank/DDBJ whole genome shotgun (WGS) entry which is preliminary data.</text>
</comment>
<dbReference type="AlphaFoldDB" id="A0A941AQQ8"/>
<accession>A0A941AQQ8</accession>
<evidence type="ECO:0000313" key="3">
    <source>
        <dbReference type="Proteomes" id="UP000678228"/>
    </source>
</evidence>
<dbReference type="Proteomes" id="UP000678228">
    <property type="component" value="Unassembled WGS sequence"/>
</dbReference>
<keyword evidence="1" id="KW-0732">Signal</keyword>
<dbReference type="EMBL" id="JAGKSQ010000009">
    <property type="protein sequence ID" value="MBP3953052.1"/>
    <property type="molecule type" value="Genomic_DNA"/>
</dbReference>
<dbReference type="RefSeq" id="WP_210598909.1">
    <property type="nucleotide sequence ID" value="NZ_JAGKSQ010000009.1"/>
</dbReference>
<evidence type="ECO:0000256" key="1">
    <source>
        <dbReference type="SAM" id="SignalP"/>
    </source>
</evidence>
<name>A0A941AQQ8_9BACI</name>
<evidence type="ECO:0000313" key="2">
    <source>
        <dbReference type="EMBL" id="MBP3953052.1"/>
    </source>
</evidence>
<gene>
    <name evidence="2" type="ORF">J7W16_18170</name>
</gene>